<dbReference type="PRINTS" id="PR00947">
    <property type="entry name" value="CUTICLE"/>
</dbReference>
<dbReference type="KEGG" id="gmw:116412619"/>
<dbReference type="PROSITE" id="PS51155">
    <property type="entry name" value="CHIT_BIND_RR_2"/>
    <property type="match status" value="1"/>
</dbReference>
<dbReference type="GeneID" id="116412619"/>
<gene>
    <name evidence="7" type="primary">LOC116412619</name>
</gene>
<sequence length="116" mass="12527">YGRIYTLQVLVCIIAIVGLTAAQQADLVKYENDNTGLGNFRFSFEQSDGTRHEQIGELRNAGTENAYVVLRGFYSFIAPDGILRVVKYVADENGYQPEQGEGPGALPPSAAASLLG</sequence>
<evidence type="ECO:0000313" key="6">
    <source>
        <dbReference type="Proteomes" id="UP001652740"/>
    </source>
</evidence>
<dbReference type="InterPro" id="IPR031311">
    <property type="entry name" value="CHIT_BIND_RR_consensus"/>
</dbReference>
<dbReference type="Pfam" id="PF00379">
    <property type="entry name" value="Chitin_bind_4"/>
    <property type="match status" value="1"/>
</dbReference>
<dbReference type="RefSeq" id="XP_026751174.2">
    <property type="nucleotide sequence ID" value="XM_026895373.3"/>
</dbReference>
<feature type="signal peptide" evidence="5">
    <location>
        <begin position="1"/>
        <end position="22"/>
    </location>
</feature>
<keyword evidence="2 5" id="KW-0732">Signal</keyword>
<dbReference type="InParanoid" id="A0A6J1WCM6"/>
<evidence type="ECO:0000256" key="5">
    <source>
        <dbReference type="SAM" id="SignalP"/>
    </source>
</evidence>
<dbReference type="InterPro" id="IPR050468">
    <property type="entry name" value="Cuticle_Struct_Prot"/>
</dbReference>
<accession>A0A6J1WCM6</accession>
<protein>
    <submittedName>
        <fullName evidence="7">Endocuticle structural glycoprotein SgAbd-5-like</fullName>
    </submittedName>
</protein>
<dbReference type="AlphaFoldDB" id="A0A6J1WCM6"/>
<feature type="non-terminal residue" evidence="7">
    <location>
        <position position="1"/>
    </location>
</feature>
<feature type="chain" id="PRO_5047159104" evidence="5">
    <location>
        <begin position="23"/>
        <end position="116"/>
    </location>
</feature>
<evidence type="ECO:0000256" key="3">
    <source>
        <dbReference type="PROSITE-ProRule" id="PRU00497"/>
    </source>
</evidence>
<evidence type="ECO:0000256" key="1">
    <source>
        <dbReference type="ARBA" id="ARBA00022460"/>
    </source>
</evidence>
<feature type="compositionally biased region" description="Low complexity" evidence="4">
    <location>
        <begin position="107"/>
        <end position="116"/>
    </location>
</feature>
<feature type="region of interest" description="Disordered" evidence="4">
    <location>
        <begin position="95"/>
        <end position="116"/>
    </location>
</feature>
<dbReference type="InterPro" id="IPR000618">
    <property type="entry name" value="Insect_cuticle"/>
</dbReference>
<keyword evidence="1 3" id="KW-0193">Cuticle</keyword>
<dbReference type="PANTHER" id="PTHR10380:SF173">
    <property type="entry name" value="CUTICULAR PROTEIN 47EF, ISOFORM C-RELATED"/>
    <property type="match status" value="1"/>
</dbReference>
<evidence type="ECO:0000256" key="4">
    <source>
        <dbReference type="SAM" id="MobiDB-lite"/>
    </source>
</evidence>
<name>A0A6J1WCM6_GALME</name>
<dbReference type="GO" id="GO:0008010">
    <property type="term" value="F:structural constituent of chitin-based larval cuticle"/>
    <property type="evidence" value="ECO:0007669"/>
    <property type="project" value="TreeGrafter"/>
</dbReference>
<keyword evidence="6" id="KW-1185">Reference proteome</keyword>
<reference evidence="7" key="1">
    <citation type="submission" date="2025-08" db="UniProtKB">
        <authorList>
            <consortium name="RefSeq"/>
        </authorList>
    </citation>
    <scope>IDENTIFICATION</scope>
    <source>
        <tissue evidence="7">Whole larvae</tissue>
    </source>
</reference>
<dbReference type="PANTHER" id="PTHR10380">
    <property type="entry name" value="CUTICLE PROTEIN"/>
    <property type="match status" value="1"/>
</dbReference>
<dbReference type="PROSITE" id="PS00233">
    <property type="entry name" value="CHIT_BIND_RR_1"/>
    <property type="match status" value="1"/>
</dbReference>
<dbReference type="Proteomes" id="UP001652740">
    <property type="component" value="Unplaced"/>
</dbReference>
<dbReference type="GO" id="GO:0062129">
    <property type="term" value="C:chitin-based extracellular matrix"/>
    <property type="evidence" value="ECO:0007669"/>
    <property type="project" value="TreeGrafter"/>
</dbReference>
<evidence type="ECO:0000256" key="2">
    <source>
        <dbReference type="ARBA" id="ARBA00022729"/>
    </source>
</evidence>
<proteinExistence type="predicted"/>
<organism evidence="6 7">
    <name type="scientific">Galleria mellonella</name>
    <name type="common">Greater wax moth</name>
    <dbReference type="NCBI Taxonomy" id="7137"/>
    <lineage>
        <taxon>Eukaryota</taxon>
        <taxon>Metazoa</taxon>
        <taxon>Ecdysozoa</taxon>
        <taxon>Arthropoda</taxon>
        <taxon>Hexapoda</taxon>
        <taxon>Insecta</taxon>
        <taxon>Pterygota</taxon>
        <taxon>Neoptera</taxon>
        <taxon>Endopterygota</taxon>
        <taxon>Lepidoptera</taxon>
        <taxon>Glossata</taxon>
        <taxon>Ditrysia</taxon>
        <taxon>Pyraloidea</taxon>
        <taxon>Pyralidae</taxon>
        <taxon>Galleriinae</taxon>
        <taxon>Galleria</taxon>
    </lineage>
</organism>
<evidence type="ECO:0000313" key="7">
    <source>
        <dbReference type="RefSeq" id="XP_026751174.2"/>
    </source>
</evidence>